<dbReference type="GO" id="GO:0006313">
    <property type="term" value="P:DNA transposition"/>
    <property type="evidence" value="ECO:0007669"/>
    <property type="project" value="InterPro"/>
</dbReference>
<dbReference type="InterPro" id="IPR002525">
    <property type="entry name" value="Transp_IS110-like_N"/>
</dbReference>
<dbReference type="PANTHER" id="PTHR33055">
    <property type="entry name" value="TRANSPOSASE FOR INSERTION SEQUENCE ELEMENT IS1111A"/>
    <property type="match status" value="1"/>
</dbReference>
<dbReference type="GO" id="GO:0004803">
    <property type="term" value="F:transposase activity"/>
    <property type="evidence" value="ECO:0007669"/>
    <property type="project" value="InterPro"/>
</dbReference>
<reference evidence="4 5" key="1">
    <citation type="submission" date="2018-02" db="EMBL/GenBank/DDBJ databases">
        <authorList>
            <person name="Cohen D.B."/>
            <person name="Kent A.D."/>
        </authorList>
    </citation>
    <scope>NUCLEOTIDE SEQUENCE [LARGE SCALE GENOMIC DNA]</scope>
    <source>
        <strain evidence="4 5">ULC007</strain>
    </source>
</reference>
<feature type="domain" description="Transposase IS116/IS110/IS902 C-terminal" evidence="3">
    <location>
        <begin position="191"/>
        <end position="274"/>
    </location>
</feature>
<sequence length="321" mass="35696">MQQRSQWVGIDVSKATLDIYIRPIAQQFQVQNQALGIADLVKRPQAFEIEQVIVESTGGLELEVAQALQDVGIAVSIINPRQGRDFAKASGKLAKTDRIDAAVLAHFGEALRPAITVLASDQDRALQEAVTRRRQLVEMLSAEKNRRASLRGTMRQNVDTHIEWLEEHIEDLDEEIEELSQSQVEWQARIALLKTVPGVGPVIATTLMAALPELGTVSDKRISALVGVAPFNRDSGKFRGSHMIWGGRANIRAVLYMGTLVAGRYNPVLKAFYERLLGQGKAKKVALIACMHKLLRILNAMIRDLKPWRVPEVLRPDEICC</sequence>
<dbReference type="NCBIfam" id="NF033542">
    <property type="entry name" value="transpos_IS110"/>
    <property type="match status" value="1"/>
</dbReference>
<evidence type="ECO:0000313" key="4">
    <source>
        <dbReference type="EMBL" id="PSB17687.1"/>
    </source>
</evidence>
<dbReference type="Proteomes" id="UP000238634">
    <property type="component" value="Unassembled WGS sequence"/>
</dbReference>
<dbReference type="RefSeq" id="WP_189645267.1">
    <property type="nucleotide sequence ID" value="NZ_MPPI01000015.1"/>
</dbReference>
<dbReference type="InterPro" id="IPR003346">
    <property type="entry name" value="Transposase_20"/>
</dbReference>
<organism evidence="4 5">
    <name type="scientific">Phormidesmis priestleyi ULC007</name>
    <dbReference type="NCBI Taxonomy" id="1920490"/>
    <lineage>
        <taxon>Bacteria</taxon>
        <taxon>Bacillati</taxon>
        <taxon>Cyanobacteriota</taxon>
        <taxon>Cyanophyceae</taxon>
        <taxon>Leptolyngbyales</taxon>
        <taxon>Leptolyngbyaceae</taxon>
        <taxon>Phormidesmis</taxon>
    </lineage>
</organism>
<dbReference type="Pfam" id="PF02371">
    <property type="entry name" value="Transposase_20"/>
    <property type="match status" value="1"/>
</dbReference>
<dbReference type="GO" id="GO:0003677">
    <property type="term" value="F:DNA binding"/>
    <property type="evidence" value="ECO:0007669"/>
    <property type="project" value="InterPro"/>
</dbReference>
<dbReference type="EMBL" id="PVWG01000025">
    <property type="protein sequence ID" value="PSB17687.1"/>
    <property type="molecule type" value="Genomic_DNA"/>
</dbReference>
<dbReference type="InterPro" id="IPR047650">
    <property type="entry name" value="Transpos_IS110"/>
</dbReference>
<gene>
    <name evidence="4" type="ORF">C7B65_17990</name>
</gene>
<accession>A0A2T1DB50</accession>
<comment type="caution">
    <text evidence="4">The sequence shown here is derived from an EMBL/GenBank/DDBJ whole genome shotgun (WGS) entry which is preliminary data.</text>
</comment>
<protein>
    <submittedName>
        <fullName evidence="4">IS110 family transposase</fullName>
    </submittedName>
</protein>
<keyword evidence="1" id="KW-0175">Coiled coil</keyword>
<feature type="coiled-coil region" evidence="1">
    <location>
        <begin position="155"/>
        <end position="189"/>
    </location>
</feature>
<evidence type="ECO:0000259" key="2">
    <source>
        <dbReference type="Pfam" id="PF01548"/>
    </source>
</evidence>
<keyword evidence="5" id="KW-1185">Reference proteome</keyword>
<evidence type="ECO:0000259" key="3">
    <source>
        <dbReference type="Pfam" id="PF02371"/>
    </source>
</evidence>
<name>A0A2T1DB50_9CYAN</name>
<evidence type="ECO:0000313" key="5">
    <source>
        <dbReference type="Proteomes" id="UP000238634"/>
    </source>
</evidence>
<evidence type="ECO:0000256" key="1">
    <source>
        <dbReference type="SAM" id="Coils"/>
    </source>
</evidence>
<dbReference type="Pfam" id="PF01548">
    <property type="entry name" value="DEDD_Tnp_IS110"/>
    <property type="match status" value="1"/>
</dbReference>
<dbReference type="PANTHER" id="PTHR33055:SF13">
    <property type="entry name" value="TRANSPOSASE"/>
    <property type="match status" value="1"/>
</dbReference>
<reference evidence="4 5" key="2">
    <citation type="submission" date="2018-03" db="EMBL/GenBank/DDBJ databases">
        <title>The ancient ancestry and fast evolution of plastids.</title>
        <authorList>
            <person name="Moore K.R."/>
            <person name="Magnabosco C."/>
            <person name="Momper L."/>
            <person name="Gold D.A."/>
            <person name="Bosak T."/>
            <person name="Fournier G.P."/>
        </authorList>
    </citation>
    <scope>NUCLEOTIDE SEQUENCE [LARGE SCALE GENOMIC DNA]</scope>
    <source>
        <strain evidence="4 5">ULC007</strain>
    </source>
</reference>
<proteinExistence type="predicted"/>
<dbReference type="AlphaFoldDB" id="A0A2T1DB50"/>
<feature type="domain" description="Transposase IS110-like N-terminal" evidence="2">
    <location>
        <begin position="8"/>
        <end position="147"/>
    </location>
</feature>